<organism evidence="1 2">
    <name type="scientific">Paracoccus mutanolyticus</name>
    <dbReference type="NCBI Taxonomy" id="1499308"/>
    <lineage>
        <taxon>Bacteria</taxon>
        <taxon>Pseudomonadati</taxon>
        <taxon>Pseudomonadota</taxon>
        <taxon>Alphaproteobacteria</taxon>
        <taxon>Rhodobacterales</taxon>
        <taxon>Paracoccaceae</taxon>
        <taxon>Paracoccus</taxon>
    </lineage>
</organism>
<evidence type="ECO:0000313" key="1">
    <source>
        <dbReference type="EMBL" id="AWX93998.1"/>
    </source>
</evidence>
<reference evidence="1 2" key="1">
    <citation type="submission" date="2018-06" db="EMBL/GenBank/DDBJ databases">
        <title>Complete genome sequence of Paracoccus mutanolyticus strain RSP-02 isolated from cellulosic waste.</title>
        <authorList>
            <person name="Amrutha R.N."/>
            <person name="Shrivastav A."/>
            <person name="Buddana S.K."/>
            <person name="Deshpande U."/>
            <person name="Prakasham R.S."/>
        </authorList>
    </citation>
    <scope>NUCLEOTIDE SEQUENCE [LARGE SCALE GENOMIC DNA]</scope>
    <source>
        <strain evidence="1 2">RSP-02</strain>
    </source>
</reference>
<dbReference type="RefSeq" id="WP_112888418.1">
    <property type="nucleotide sequence ID" value="NZ_CP030239.1"/>
</dbReference>
<gene>
    <name evidence="1" type="ORF">DPM13_16395</name>
</gene>
<sequence>MIRFSFISLLAFGQPAIAYISSEGHEYQPTCTTERIWRSILRIWAQGGYADGLVAIALANKIWLNKKGRQIWAMLTRNEDFWKTQLA</sequence>
<evidence type="ECO:0000313" key="2">
    <source>
        <dbReference type="Proteomes" id="UP000249922"/>
    </source>
</evidence>
<dbReference type="EMBL" id="CP030239">
    <property type="protein sequence ID" value="AWX93998.1"/>
    <property type="molecule type" value="Genomic_DNA"/>
</dbReference>
<dbReference type="Proteomes" id="UP000249922">
    <property type="component" value="Chromosome"/>
</dbReference>
<name>A0ABM6WTT3_9RHOB</name>
<proteinExistence type="predicted"/>
<keyword evidence="2" id="KW-1185">Reference proteome</keyword>
<accession>A0ABM6WTT3</accession>
<protein>
    <submittedName>
        <fullName evidence="1">Uncharacterized protein</fullName>
    </submittedName>
</protein>